<reference evidence="6 7" key="1">
    <citation type="journal article" date="2021" name="BMC Biol.">
        <title>Horizontally acquired antibacterial genes associated with adaptive radiation of ladybird beetles.</title>
        <authorList>
            <person name="Li H.S."/>
            <person name="Tang X.F."/>
            <person name="Huang Y.H."/>
            <person name="Xu Z.Y."/>
            <person name="Chen M.L."/>
            <person name="Du X.Y."/>
            <person name="Qiu B.Y."/>
            <person name="Chen P.T."/>
            <person name="Zhang W."/>
            <person name="Slipinski A."/>
            <person name="Escalona H.E."/>
            <person name="Waterhouse R.M."/>
            <person name="Zwick A."/>
            <person name="Pang H."/>
        </authorList>
    </citation>
    <scope>NUCLEOTIDE SEQUENCE [LARGE SCALE GENOMIC DNA]</scope>
    <source>
        <strain evidence="6">SYSU2018</strain>
    </source>
</reference>
<comment type="caution">
    <text evidence="6">The sequence shown here is derived from an EMBL/GenBank/DDBJ whole genome shotgun (WGS) entry which is preliminary data.</text>
</comment>
<evidence type="ECO:0000256" key="3">
    <source>
        <dbReference type="ARBA" id="ARBA00023212"/>
    </source>
</evidence>
<dbReference type="EMBL" id="JABFTP020000042">
    <property type="protein sequence ID" value="KAL3271612.1"/>
    <property type="molecule type" value="Genomic_DNA"/>
</dbReference>
<feature type="region of interest" description="Disordered" evidence="4">
    <location>
        <begin position="19"/>
        <end position="41"/>
    </location>
</feature>
<evidence type="ECO:0000313" key="6">
    <source>
        <dbReference type="EMBL" id="KAL3271612.1"/>
    </source>
</evidence>
<dbReference type="SUPFAM" id="SSF143575">
    <property type="entry name" value="GAS2 domain-like"/>
    <property type="match status" value="1"/>
</dbReference>
<keyword evidence="2" id="KW-0963">Cytoplasm</keyword>
<feature type="domain" description="GAR" evidence="5">
    <location>
        <begin position="1"/>
        <end position="22"/>
    </location>
</feature>
<feature type="region of interest" description="Disordered" evidence="4">
    <location>
        <begin position="391"/>
        <end position="440"/>
    </location>
</feature>
<evidence type="ECO:0000256" key="4">
    <source>
        <dbReference type="SAM" id="MobiDB-lite"/>
    </source>
</evidence>
<dbReference type="InterPro" id="IPR003108">
    <property type="entry name" value="GAR_dom"/>
</dbReference>
<evidence type="ECO:0000259" key="5">
    <source>
        <dbReference type="PROSITE" id="PS51460"/>
    </source>
</evidence>
<protein>
    <recommendedName>
        <fullName evidence="5">GAR domain-containing protein</fullName>
    </recommendedName>
</protein>
<dbReference type="Gene3D" id="3.30.920.20">
    <property type="entry name" value="Gas2-like domain"/>
    <property type="match status" value="1"/>
</dbReference>
<dbReference type="AlphaFoldDB" id="A0ABD2MZG4"/>
<proteinExistence type="predicted"/>
<feature type="region of interest" description="Disordered" evidence="4">
    <location>
        <begin position="251"/>
        <end position="352"/>
    </location>
</feature>
<dbReference type="InterPro" id="IPR036534">
    <property type="entry name" value="GAR_dom_sf"/>
</dbReference>
<feature type="compositionally biased region" description="Polar residues" evidence="4">
    <location>
        <begin position="300"/>
        <end position="334"/>
    </location>
</feature>
<gene>
    <name evidence="6" type="ORF">HHI36_022087</name>
</gene>
<dbReference type="GO" id="GO:0005856">
    <property type="term" value="C:cytoskeleton"/>
    <property type="evidence" value="ECO:0007669"/>
    <property type="project" value="UniProtKB-SubCell"/>
</dbReference>
<keyword evidence="3" id="KW-0206">Cytoskeleton</keyword>
<feature type="compositionally biased region" description="Polar residues" evidence="4">
    <location>
        <begin position="116"/>
        <end position="148"/>
    </location>
</feature>
<evidence type="ECO:0000256" key="1">
    <source>
        <dbReference type="ARBA" id="ARBA00004245"/>
    </source>
</evidence>
<feature type="compositionally biased region" description="Polar residues" evidence="4">
    <location>
        <begin position="210"/>
        <end position="219"/>
    </location>
</feature>
<feature type="compositionally biased region" description="Low complexity" evidence="4">
    <location>
        <begin position="76"/>
        <end position="90"/>
    </location>
</feature>
<accession>A0ABD2MZG4</accession>
<evidence type="ECO:0000313" key="7">
    <source>
        <dbReference type="Proteomes" id="UP001516400"/>
    </source>
</evidence>
<comment type="subcellular location">
    <subcellularLocation>
        <location evidence="1">Cytoplasm</location>
        <location evidence="1">Cytoskeleton</location>
    </subcellularLocation>
</comment>
<dbReference type="PROSITE" id="PS51460">
    <property type="entry name" value="GAR"/>
    <property type="match status" value="1"/>
</dbReference>
<feature type="compositionally biased region" description="Low complexity" evidence="4">
    <location>
        <begin position="55"/>
        <end position="67"/>
    </location>
</feature>
<organism evidence="6 7">
    <name type="scientific">Cryptolaemus montrouzieri</name>
    <dbReference type="NCBI Taxonomy" id="559131"/>
    <lineage>
        <taxon>Eukaryota</taxon>
        <taxon>Metazoa</taxon>
        <taxon>Ecdysozoa</taxon>
        <taxon>Arthropoda</taxon>
        <taxon>Hexapoda</taxon>
        <taxon>Insecta</taxon>
        <taxon>Pterygota</taxon>
        <taxon>Neoptera</taxon>
        <taxon>Endopterygota</taxon>
        <taxon>Coleoptera</taxon>
        <taxon>Polyphaga</taxon>
        <taxon>Cucujiformia</taxon>
        <taxon>Coccinelloidea</taxon>
        <taxon>Coccinellidae</taxon>
        <taxon>Scymninae</taxon>
        <taxon>Scymnini</taxon>
        <taxon>Cryptolaemus</taxon>
    </lineage>
</organism>
<feature type="compositionally biased region" description="Polar residues" evidence="4">
    <location>
        <begin position="251"/>
        <end position="278"/>
    </location>
</feature>
<dbReference type="Proteomes" id="UP001516400">
    <property type="component" value="Unassembled WGS sequence"/>
</dbReference>
<name>A0ABD2MZG4_9CUCU</name>
<keyword evidence="7" id="KW-1185">Reference proteome</keyword>
<feature type="region of interest" description="Disordered" evidence="4">
    <location>
        <begin position="208"/>
        <end position="234"/>
    </location>
</feature>
<sequence>MVRVGGGWDTLSHYLDKHDPCRCRSQHRTTQGARLVNKPGAADLHGSHVLYERSPISSTHSTPTHIPAGQNSLLGPPMNSLNRSRSRSPSQLYKNDGRRSVSPNLSRKSLIPPANRSRSPTPNFVSTHQTKLSSNKSPKHQPNTSPNVTKKHVSTLQIPLDKEITKQDVLKSEATLMVNDQLTDHSDTTSEMSDEGYRSLGIVNDKSKQRSSLYSQNSVEDAEDNEHKIDCEEDLNEVGLRKTQFSQRIYESEAKPQQTTEKPVQQSKNPMYKRSNSLDGKEMSLMPKSQNSPQKKVVQSKVNTWNFSPKRQRSSLTPETFSSPFTRNSATRRSVSAVGYDRKSSSLNTSPTKGKLRQELIKTVKNTEDDALMALQVQELLKKYGSLNMLDDDDDQQYKSLPDERSFKRSPGRMSFRSSRKDSRTDILNSRIPAPISYKA</sequence>
<evidence type="ECO:0000256" key="2">
    <source>
        <dbReference type="ARBA" id="ARBA00022490"/>
    </source>
</evidence>
<feature type="region of interest" description="Disordered" evidence="4">
    <location>
        <begin position="55"/>
        <end position="154"/>
    </location>
</feature>
<dbReference type="Pfam" id="PF02187">
    <property type="entry name" value="GAS2"/>
    <property type="match status" value="1"/>
</dbReference>